<name>A0AA46DZ55_9FUSO</name>
<dbReference type="InterPro" id="IPR006448">
    <property type="entry name" value="Phage_term_ssu_P27"/>
</dbReference>
<dbReference type="EMBL" id="SOBG01000003">
    <property type="protein sequence ID" value="TDT71543.1"/>
    <property type="molecule type" value="Genomic_DNA"/>
</dbReference>
<keyword evidence="2" id="KW-1185">Reference proteome</keyword>
<reference evidence="1 2" key="1">
    <citation type="submission" date="2019-03" db="EMBL/GenBank/DDBJ databases">
        <title>Genomic Encyclopedia of Type Strains, Phase IV (KMG-IV): sequencing the most valuable type-strain genomes for metagenomic binning, comparative biology and taxonomic classification.</title>
        <authorList>
            <person name="Goeker M."/>
        </authorList>
    </citation>
    <scope>NUCLEOTIDE SEQUENCE [LARGE SCALE GENOMIC DNA]</scope>
    <source>
        <strain evidence="1 2">DSM 100055</strain>
    </source>
</reference>
<proteinExistence type="predicted"/>
<dbReference type="Pfam" id="PF05119">
    <property type="entry name" value="Terminase_4"/>
    <property type="match status" value="1"/>
</dbReference>
<comment type="caution">
    <text evidence="1">The sequence shown here is derived from an EMBL/GenBank/DDBJ whole genome shotgun (WGS) entry which is preliminary data.</text>
</comment>
<sequence>MTQGVSKSLHLLCRATAWGLAYKNQKSKGVLTLSKEVGCIEVAKDGTARGGQRVGSGRKSKALTDKIADGRLKGTRVLPEPIDIEGADIPPVKDYLKAAQKNGKDLCAEGVYRDTYQWLKERGCEMLVNNQLIEQYAMSVSRWIQCEECISEYGFLAKHPTTGNAIASPYVSMSQTYMKQVNQCWYQIYQIVKENCSVEFGGNSPQDDLMERLLTARKGK</sequence>
<dbReference type="Proteomes" id="UP000294678">
    <property type="component" value="Unassembled WGS sequence"/>
</dbReference>
<evidence type="ECO:0000313" key="2">
    <source>
        <dbReference type="Proteomes" id="UP000294678"/>
    </source>
</evidence>
<gene>
    <name evidence="1" type="ORF">EV215_0921</name>
</gene>
<accession>A0AA46DZ55</accession>
<dbReference type="AlphaFoldDB" id="A0AA46DZ55"/>
<protein>
    <submittedName>
        <fullName evidence="1">Phage terminase small subunit</fullName>
    </submittedName>
</protein>
<evidence type="ECO:0000313" key="1">
    <source>
        <dbReference type="EMBL" id="TDT71543.1"/>
    </source>
</evidence>
<organism evidence="1 2">
    <name type="scientific">Hypnocyclicus thermotrophus</name>
    <dbReference type="NCBI Taxonomy" id="1627895"/>
    <lineage>
        <taxon>Bacteria</taxon>
        <taxon>Fusobacteriati</taxon>
        <taxon>Fusobacteriota</taxon>
        <taxon>Fusobacteriia</taxon>
        <taxon>Fusobacteriales</taxon>
        <taxon>Fusobacteriaceae</taxon>
        <taxon>Hypnocyclicus</taxon>
    </lineage>
</organism>